<feature type="chain" id="PRO_5035479318" evidence="2">
    <location>
        <begin position="23"/>
        <end position="204"/>
    </location>
</feature>
<evidence type="ECO:0000313" key="3">
    <source>
        <dbReference type="EMBL" id="TRZ26571.1"/>
    </source>
</evidence>
<gene>
    <name evidence="3" type="ORF">HGM15179_000512</name>
</gene>
<reference evidence="3" key="1">
    <citation type="submission" date="2019-04" db="EMBL/GenBank/DDBJ databases">
        <title>Genome assembly of Zosterops borbonicus 15179.</title>
        <authorList>
            <person name="Leroy T."/>
            <person name="Anselmetti Y."/>
            <person name="Tilak M.-K."/>
            <person name="Nabholz B."/>
        </authorList>
    </citation>
    <scope>NUCLEOTIDE SEQUENCE</scope>
    <source>
        <strain evidence="3">HGM_15179</strain>
        <tissue evidence="3">Muscle</tissue>
    </source>
</reference>
<accession>A0A8K1GWM2</accession>
<feature type="signal peptide" evidence="2">
    <location>
        <begin position="1"/>
        <end position="22"/>
    </location>
</feature>
<feature type="non-terminal residue" evidence="3">
    <location>
        <position position="1"/>
    </location>
</feature>
<dbReference type="Proteomes" id="UP000796761">
    <property type="component" value="Unassembled WGS sequence"/>
</dbReference>
<organism evidence="3 4">
    <name type="scientific">Zosterops borbonicus</name>
    <dbReference type="NCBI Taxonomy" id="364589"/>
    <lineage>
        <taxon>Eukaryota</taxon>
        <taxon>Metazoa</taxon>
        <taxon>Chordata</taxon>
        <taxon>Craniata</taxon>
        <taxon>Vertebrata</taxon>
        <taxon>Euteleostomi</taxon>
        <taxon>Archelosauria</taxon>
        <taxon>Archosauria</taxon>
        <taxon>Dinosauria</taxon>
        <taxon>Saurischia</taxon>
        <taxon>Theropoda</taxon>
        <taxon>Coelurosauria</taxon>
        <taxon>Aves</taxon>
        <taxon>Neognathae</taxon>
        <taxon>Neoaves</taxon>
        <taxon>Telluraves</taxon>
        <taxon>Australaves</taxon>
        <taxon>Passeriformes</taxon>
        <taxon>Sylvioidea</taxon>
        <taxon>Zosteropidae</taxon>
        <taxon>Zosterops</taxon>
    </lineage>
</organism>
<evidence type="ECO:0000313" key="4">
    <source>
        <dbReference type="Proteomes" id="UP000796761"/>
    </source>
</evidence>
<evidence type="ECO:0000256" key="2">
    <source>
        <dbReference type="SAM" id="SignalP"/>
    </source>
</evidence>
<sequence>SWRLGLFLRSAAAAAAAAAARARRHRPTRRPPPLLSSPVCPVLSCPVLSCPVLSVLSWPSPVRRLCPSALAACPAPLLARSSLPVLRPLSAALPGSTVCLRVSPSAFLSLSPPTQRGAPRTAGSAALRLRRSPAPRSPSPGQSSPGCRTAAAGPGAIALPARTPPSPAHGPEMPGRAGVCLCVRCLCLSVRPPVCPWLPARRPL</sequence>
<dbReference type="EMBL" id="SWJQ01000009">
    <property type="protein sequence ID" value="TRZ26571.1"/>
    <property type="molecule type" value="Genomic_DNA"/>
</dbReference>
<name>A0A8K1GWM2_9PASS</name>
<dbReference type="AlphaFoldDB" id="A0A8K1GWM2"/>
<feature type="region of interest" description="Disordered" evidence="1">
    <location>
        <begin position="110"/>
        <end position="151"/>
    </location>
</feature>
<comment type="caution">
    <text evidence="3">The sequence shown here is derived from an EMBL/GenBank/DDBJ whole genome shotgun (WGS) entry which is preliminary data.</text>
</comment>
<keyword evidence="2" id="KW-0732">Signal</keyword>
<evidence type="ECO:0000256" key="1">
    <source>
        <dbReference type="SAM" id="MobiDB-lite"/>
    </source>
</evidence>
<keyword evidence="4" id="KW-1185">Reference proteome</keyword>
<feature type="non-terminal residue" evidence="3">
    <location>
        <position position="204"/>
    </location>
</feature>
<protein>
    <submittedName>
        <fullName evidence="3">Uncharacterized protein</fullName>
    </submittedName>
</protein>
<proteinExistence type="predicted"/>